<keyword evidence="6 8" id="KW-0067">ATP-binding</keyword>
<dbReference type="HAMAP" id="MF_01161">
    <property type="entry name" value="tRNA_Ile_lys_synt"/>
    <property type="match status" value="1"/>
</dbReference>
<dbReference type="PANTHER" id="PTHR43033:SF1">
    <property type="entry name" value="TRNA(ILE)-LYSIDINE SYNTHASE-RELATED"/>
    <property type="match status" value="1"/>
</dbReference>
<dbReference type="InterPro" id="IPR014729">
    <property type="entry name" value="Rossmann-like_a/b/a_fold"/>
</dbReference>
<comment type="function">
    <text evidence="8">Ligates lysine onto the cytidine present at position 34 of the AUA codon-specific tRNA(Ile) that contains the anticodon CAU, in an ATP-dependent manner. Cytidine is converted to lysidine, thus changing the amino acid specificity of the tRNA from methionine to isoleucine.</text>
</comment>
<keyword evidence="5 8" id="KW-0547">Nucleotide-binding</keyword>
<dbReference type="SUPFAM" id="SSF56037">
    <property type="entry name" value="PheT/TilS domain"/>
    <property type="match status" value="1"/>
</dbReference>
<evidence type="ECO:0000313" key="10">
    <source>
        <dbReference type="EMBL" id="MBB5020441.1"/>
    </source>
</evidence>
<feature type="binding site" evidence="8">
    <location>
        <begin position="34"/>
        <end position="39"/>
    </location>
    <ligand>
        <name>ATP</name>
        <dbReference type="ChEBI" id="CHEBI:30616"/>
    </ligand>
</feature>
<evidence type="ECO:0000256" key="6">
    <source>
        <dbReference type="ARBA" id="ARBA00022840"/>
    </source>
</evidence>
<proteinExistence type="inferred from homology"/>
<sequence length="459" mass="49660">MASSRKLPPDIVLRQCLVDHLTPYADQPVAIALSGGLDSVVLLHLAAQVAPSLGITLQALHVNHQISPNAAVWAQFCVDLCTRLGIPIAVVALQLQRQGGESLEAVARDARYTALRRLPVHAVLLAHHQDDQAETVLLQLLRGGGVKGMAAMPAIRHAVGWPDFVRPFLTVPRQVLAGYAQSSALQWVEDESNTDTRYDRNFIRHRILPQLAESYPEVRQVLGRAASLCAEASELQDALAGLDAKGVDWSSRTLPIKCFDHLSPARAGNLLRWFVAKCGATLPAASQQEALKQLLGQRVDADPRIRLSCGFLARYDGLIWLVRDAVLQADQVGFEWRGPGQMDFASLSGRLIAQMSHGHGVALSRLAGPLCLRLRQGGEMLRPRMGGPSRPVKALLQEARVPPWVRTRLPLLFAGDALVAIPGIAVDADAQAASGVPSVVFDWQCLDTTAETTFPPSGC</sequence>
<dbReference type="SUPFAM" id="SSF52402">
    <property type="entry name" value="Adenine nucleotide alpha hydrolases-like"/>
    <property type="match status" value="1"/>
</dbReference>
<comment type="subcellular location">
    <subcellularLocation>
        <location evidence="1 8">Cytoplasm</location>
    </subcellularLocation>
</comment>
<dbReference type="Gene3D" id="1.20.59.20">
    <property type="match status" value="1"/>
</dbReference>
<dbReference type="Pfam" id="PF11734">
    <property type="entry name" value="TilS_C"/>
    <property type="match status" value="1"/>
</dbReference>
<evidence type="ECO:0000256" key="8">
    <source>
        <dbReference type="HAMAP-Rule" id="MF_01161"/>
    </source>
</evidence>
<evidence type="ECO:0000259" key="9">
    <source>
        <dbReference type="SMART" id="SM00977"/>
    </source>
</evidence>
<evidence type="ECO:0000256" key="1">
    <source>
        <dbReference type="ARBA" id="ARBA00004496"/>
    </source>
</evidence>
<dbReference type="Pfam" id="PF01171">
    <property type="entry name" value="ATP_bind_3"/>
    <property type="match status" value="1"/>
</dbReference>
<comment type="caution">
    <text evidence="10">The sequence shown here is derived from an EMBL/GenBank/DDBJ whole genome shotgun (WGS) entry which is preliminary data.</text>
</comment>
<dbReference type="RefSeq" id="WP_184041833.1">
    <property type="nucleotide sequence ID" value="NZ_JACHHY010000035.1"/>
</dbReference>
<dbReference type="Proteomes" id="UP000575898">
    <property type="component" value="Unassembled WGS sequence"/>
</dbReference>
<dbReference type="InterPro" id="IPR012795">
    <property type="entry name" value="tRNA_Ile_lys_synt_N"/>
</dbReference>
<dbReference type="GO" id="GO:0006400">
    <property type="term" value="P:tRNA modification"/>
    <property type="evidence" value="ECO:0007669"/>
    <property type="project" value="UniProtKB-UniRule"/>
</dbReference>
<dbReference type="NCBIfam" id="TIGR02432">
    <property type="entry name" value="lysidine_TilS_N"/>
    <property type="match status" value="1"/>
</dbReference>
<feature type="domain" description="Lysidine-tRNA(Ile) synthetase C-terminal" evidence="9">
    <location>
        <begin position="370"/>
        <end position="443"/>
    </location>
</feature>
<dbReference type="Gene3D" id="3.40.50.620">
    <property type="entry name" value="HUPs"/>
    <property type="match status" value="1"/>
</dbReference>
<dbReference type="GO" id="GO:0005524">
    <property type="term" value="F:ATP binding"/>
    <property type="evidence" value="ECO:0007669"/>
    <property type="project" value="UniProtKB-UniRule"/>
</dbReference>
<dbReference type="InterPro" id="IPR015262">
    <property type="entry name" value="tRNA_Ile_lys_synt_subst-bd"/>
</dbReference>
<dbReference type="GO" id="GO:0032267">
    <property type="term" value="F:tRNA(Ile)-lysidine synthase activity"/>
    <property type="evidence" value="ECO:0007669"/>
    <property type="project" value="UniProtKB-EC"/>
</dbReference>
<dbReference type="NCBIfam" id="TIGR02433">
    <property type="entry name" value="lysidine_TilS_C"/>
    <property type="match status" value="1"/>
</dbReference>
<evidence type="ECO:0000256" key="5">
    <source>
        <dbReference type="ARBA" id="ARBA00022741"/>
    </source>
</evidence>
<protein>
    <recommendedName>
        <fullName evidence="8">tRNA(Ile)-lysidine synthase</fullName>
        <ecNumber evidence="8">6.3.4.19</ecNumber>
    </recommendedName>
    <alternativeName>
        <fullName evidence="8">tRNA(Ile)-2-lysyl-cytidine synthase</fullName>
    </alternativeName>
    <alternativeName>
        <fullName evidence="8">tRNA(Ile)-lysidine synthetase</fullName>
    </alternativeName>
</protein>
<evidence type="ECO:0000256" key="3">
    <source>
        <dbReference type="ARBA" id="ARBA00022598"/>
    </source>
</evidence>
<dbReference type="InterPro" id="IPR012094">
    <property type="entry name" value="tRNA_Ile_lys_synt"/>
</dbReference>
<evidence type="ECO:0000313" key="11">
    <source>
        <dbReference type="Proteomes" id="UP000575898"/>
    </source>
</evidence>
<dbReference type="InterPro" id="IPR011063">
    <property type="entry name" value="TilS/TtcA_N"/>
</dbReference>
<dbReference type="AlphaFoldDB" id="A0A840MZ61"/>
<dbReference type="CDD" id="cd01992">
    <property type="entry name" value="TilS_N"/>
    <property type="match status" value="1"/>
</dbReference>
<dbReference type="EC" id="6.3.4.19" evidence="8"/>
<dbReference type="GO" id="GO:0005737">
    <property type="term" value="C:cytoplasm"/>
    <property type="evidence" value="ECO:0007669"/>
    <property type="project" value="UniProtKB-SubCell"/>
</dbReference>
<dbReference type="Pfam" id="PF09179">
    <property type="entry name" value="TilS"/>
    <property type="match status" value="1"/>
</dbReference>
<comment type="domain">
    <text evidence="8">The N-terminal region contains the highly conserved SGGXDS motif, predicted to be a P-loop motif involved in ATP binding.</text>
</comment>
<reference evidence="10 11" key="1">
    <citation type="submission" date="2020-08" db="EMBL/GenBank/DDBJ databases">
        <title>Genomic Encyclopedia of Type Strains, Phase IV (KMG-IV): sequencing the most valuable type-strain genomes for metagenomic binning, comparative biology and taxonomic classification.</title>
        <authorList>
            <person name="Goeker M."/>
        </authorList>
    </citation>
    <scope>NUCLEOTIDE SEQUENCE [LARGE SCALE GENOMIC DNA]</scope>
    <source>
        <strain evidence="10 11">DSM 27165</strain>
    </source>
</reference>
<organism evidence="10 11">
    <name type="scientific">Chitinivorax tropicus</name>
    <dbReference type="NCBI Taxonomy" id="714531"/>
    <lineage>
        <taxon>Bacteria</taxon>
        <taxon>Pseudomonadati</taxon>
        <taxon>Pseudomonadota</taxon>
        <taxon>Betaproteobacteria</taxon>
        <taxon>Chitinivorax</taxon>
    </lineage>
</organism>
<dbReference type="EMBL" id="JACHHY010000035">
    <property type="protein sequence ID" value="MBB5020441.1"/>
    <property type="molecule type" value="Genomic_DNA"/>
</dbReference>
<dbReference type="SMART" id="SM00977">
    <property type="entry name" value="TilS_C"/>
    <property type="match status" value="1"/>
</dbReference>
<comment type="catalytic activity">
    <reaction evidence="7 8">
        <text>cytidine(34) in tRNA(Ile2) + L-lysine + ATP = lysidine(34) in tRNA(Ile2) + AMP + diphosphate + H(+)</text>
        <dbReference type="Rhea" id="RHEA:43744"/>
        <dbReference type="Rhea" id="RHEA-COMP:10625"/>
        <dbReference type="Rhea" id="RHEA-COMP:10670"/>
        <dbReference type="ChEBI" id="CHEBI:15378"/>
        <dbReference type="ChEBI" id="CHEBI:30616"/>
        <dbReference type="ChEBI" id="CHEBI:32551"/>
        <dbReference type="ChEBI" id="CHEBI:33019"/>
        <dbReference type="ChEBI" id="CHEBI:82748"/>
        <dbReference type="ChEBI" id="CHEBI:83665"/>
        <dbReference type="ChEBI" id="CHEBI:456215"/>
        <dbReference type="EC" id="6.3.4.19"/>
    </reaction>
</comment>
<dbReference type="PANTHER" id="PTHR43033">
    <property type="entry name" value="TRNA(ILE)-LYSIDINE SYNTHASE-RELATED"/>
    <property type="match status" value="1"/>
</dbReference>
<comment type="similarity">
    <text evidence="8">Belongs to the tRNA(Ile)-lysidine synthase family.</text>
</comment>
<evidence type="ECO:0000256" key="7">
    <source>
        <dbReference type="ARBA" id="ARBA00048539"/>
    </source>
</evidence>
<keyword evidence="2 8" id="KW-0963">Cytoplasm</keyword>
<keyword evidence="3 8" id="KW-0436">Ligase</keyword>
<evidence type="ECO:0000256" key="4">
    <source>
        <dbReference type="ARBA" id="ARBA00022694"/>
    </source>
</evidence>
<dbReference type="SUPFAM" id="SSF82829">
    <property type="entry name" value="MesJ substrate recognition domain-like"/>
    <property type="match status" value="1"/>
</dbReference>
<keyword evidence="11" id="KW-1185">Reference proteome</keyword>
<dbReference type="InterPro" id="IPR012796">
    <property type="entry name" value="Lysidine-tRNA-synth_C"/>
</dbReference>
<keyword evidence="4 8" id="KW-0819">tRNA processing</keyword>
<gene>
    <name evidence="8" type="primary">tilS</name>
    <name evidence="10" type="ORF">HNQ59_003760</name>
</gene>
<name>A0A840MZ61_9PROT</name>
<accession>A0A840MZ61</accession>
<evidence type="ECO:0000256" key="2">
    <source>
        <dbReference type="ARBA" id="ARBA00022490"/>
    </source>
</evidence>